<accession>A0A974E0E5</accession>
<proteinExistence type="predicted"/>
<evidence type="ECO:0000256" key="1">
    <source>
        <dbReference type="ARBA" id="ARBA00022729"/>
    </source>
</evidence>
<organism evidence="8 9">
    <name type="scientific">Xenopus laevis</name>
    <name type="common">African clawed frog</name>
    <dbReference type="NCBI Taxonomy" id="8355"/>
    <lineage>
        <taxon>Eukaryota</taxon>
        <taxon>Metazoa</taxon>
        <taxon>Chordata</taxon>
        <taxon>Craniata</taxon>
        <taxon>Vertebrata</taxon>
        <taxon>Euteleostomi</taxon>
        <taxon>Amphibia</taxon>
        <taxon>Batrachia</taxon>
        <taxon>Anura</taxon>
        <taxon>Pipoidea</taxon>
        <taxon>Pipidae</taxon>
        <taxon>Xenopodinae</taxon>
        <taxon>Xenopus</taxon>
        <taxon>Xenopus</taxon>
    </lineage>
</organism>
<dbReference type="GO" id="GO:0042101">
    <property type="term" value="C:T cell receptor complex"/>
    <property type="evidence" value="ECO:0007669"/>
    <property type="project" value="UniProtKB-KW"/>
</dbReference>
<evidence type="ECO:0000256" key="6">
    <source>
        <dbReference type="SAM" id="SignalP"/>
    </source>
</evidence>
<evidence type="ECO:0000259" key="7">
    <source>
        <dbReference type="PROSITE" id="PS50835"/>
    </source>
</evidence>
<dbReference type="InterPro" id="IPR051287">
    <property type="entry name" value="TCR_variable_region"/>
</dbReference>
<feature type="chain" id="PRO_5036915805" description="Ig-like domain-containing protein" evidence="6">
    <location>
        <begin position="19"/>
        <end position="136"/>
    </location>
</feature>
<keyword evidence="2" id="KW-1064">Adaptive immunity</keyword>
<dbReference type="Gene3D" id="2.60.40.10">
    <property type="entry name" value="Immunoglobulins"/>
    <property type="match status" value="1"/>
</dbReference>
<dbReference type="InterPro" id="IPR013106">
    <property type="entry name" value="Ig_V-set"/>
</dbReference>
<dbReference type="Pfam" id="PF07686">
    <property type="entry name" value="V-set"/>
    <property type="match status" value="1"/>
</dbReference>
<feature type="signal peptide" evidence="6">
    <location>
        <begin position="1"/>
        <end position="18"/>
    </location>
</feature>
<feature type="domain" description="Ig-like" evidence="7">
    <location>
        <begin position="18"/>
        <end position="121"/>
    </location>
</feature>
<evidence type="ECO:0000256" key="4">
    <source>
        <dbReference type="ARBA" id="ARBA00023319"/>
    </source>
</evidence>
<dbReference type="OMA" id="NWADAGQ"/>
<reference evidence="9" key="1">
    <citation type="journal article" date="2016" name="Nature">
        <title>Genome evolution in the allotetraploid frog Xenopus laevis.</title>
        <authorList>
            <person name="Session A.M."/>
            <person name="Uno Y."/>
            <person name="Kwon T."/>
            <person name="Chapman J.A."/>
            <person name="Toyoda A."/>
            <person name="Takahashi S."/>
            <person name="Fukui A."/>
            <person name="Hikosaka A."/>
            <person name="Suzuki A."/>
            <person name="Kondo M."/>
            <person name="van Heeringen S.J."/>
            <person name="Quigley I."/>
            <person name="Heinz S."/>
            <person name="Ogino H."/>
            <person name="Ochi H."/>
            <person name="Hellsten U."/>
            <person name="Lyons J.B."/>
            <person name="Simakov O."/>
            <person name="Putnam N."/>
            <person name="Stites J."/>
            <person name="Kuroki Y."/>
            <person name="Tanaka T."/>
            <person name="Michiue T."/>
            <person name="Watanabe M."/>
            <person name="Bogdanovic O."/>
            <person name="Lister R."/>
            <person name="Georgiou G."/>
            <person name="Paranjpe S.S."/>
            <person name="van Kruijsbergen I."/>
            <person name="Shu S."/>
            <person name="Carlson J."/>
            <person name="Kinoshita T."/>
            <person name="Ohta Y."/>
            <person name="Mawaribuchi S."/>
            <person name="Jenkins J."/>
            <person name="Grimwood J."/>
            <person name="Schmutz J."/>
            <person name="Mitros T."/>
            <person name="Mozaffari S.V."/>
            <person name="Suzuki Y."/>
            <person name="Haramoto Y."/>
            <person name="Yamamoto T.S."/>
            <person name="Takagi C."/>
            <person name="Heald R."/>
            <person name="Miller K."/>
            <person name="Haudenschild C."/>
            <person name="Kitzman J."/>
            <person name="Nakayama T."/>
            <person name="Izutsu Y."/>
            <person name="Robert J."/>
            <person name="Fortriede J."/>
            <person name="Burns K."/>
            <person name="Lotay V."/>
            <person name="Karimi K."/>
            <person name="Yasuoka Y."/>
            <person name="Dichmann D.S."/>
            <person name="Flajnik M.F."/>
            <person name="Houston D.W."/>
            <person name="Shendure J."/>
            <person name="DuPasquier L."/>
            <person name="Vize P.D."/>
            <person name="Zorn A.M."/>
            <person name="Ito M."/>
            <person name="Marcotte E.M."/>
            <person name="Wallingford J.B."/>
            <person name="Ito Y."/>
            <person name="Asashima M."/>
            <person name="Ueno N."/>
            <person name="Matsuda Y."/>
            <person name="Veenstra G.J."/>
            <person name="Fujiyama A."/>
            <person name="Harland R.M."/>
            <person name="Taira M."/>
            <person name="Rokhsar D.S."/>
        </authorList>
    </citation>
    <scope>NUCLEOTIDE SEQUENCE [LARGE SCALE GENOMIC DNA]</scope>
    <source>
        <strain evidence="9">J</strain>
    </source>
</reference>
<dbReference type="InterPro" id="IPR003599">
    <property type="entry name" value="Ig_sub"/>
</dbReference>
<sequence length="136" mass="14986">MRTCLYAVLCALVSGLQPDRVEQTPANTSARKGGHVHFNCKFVTTSSNPDLFWYVQRPGKSPIFIVQRNLFGKEDEVPGTKYSAKLNKESKSIDLRISGVSVSDSGLYYCALSATVSFSAAFYIQKVLALSIKKVQ</sequence>
<dbReference type="SMART" id="SM00406">
    <property type="entry name" value="IGv"/>
    <property type="match status" value="1"/>
</dbReference>
<keyword evidence="4" id="KW-0393">Immunoglobulin domain</keyword>
<dbReference type="InterPro" id="IPR036179">
    <property type="entry name" value="Ig-like_dom_sf"/>
</dbReference>
<dbReference type="AlphaFoldDB" id="A0A974E0E5"/>
<keyword evidence="5" id="KW-0391">Immunity</keyword>
<dbReference type="GO" id="GO:0002250">
    <property type="term" value="P:adaptive immune response"/>
    <property type="evidence" value="ECO:0007669"/>
    <property type="project" value="UniProtKB-KW"/>
</dbReference>
<keyword evidence="3" id="KW-0675">Receptor</keyword>
<dbReference type="PANTHER" id="PTHR19367:SF18">
    <property type="entry name" value="T CELL RECEPTOR ALPHA VARIABLE 16"/>
    <property type="match status" value="1"/>
</dbReference>
<name>A0A974E0E5_XENLA</name>
<dbReference type="Proteomes" id="UP000694892">
    <property type="component" value="Chromosome 1L"/>
</dbReference>
<dbReference type="PANTHER" id="PTHR19367">
    <property type="entry name" value="T-CELL RECEPTOR ALPHA CHAIN V REGION"/>
    <property type="match status" value="1"/>
</dbReference>
<evidence type="ECO:0000313" key="9">
    <source>
        <dbReference type="Proteomes" id="UP000694892"/>
    </source>
</evidence>
<keyword evidence="1 6" id="KW-0732">Signal</keyword>
<dbReference type="InterPro" id="IPR007110">
    <property type="entry name" value="Ig-like_dom"/>
</dbReference>
<dbReference type="EMBL" id="CM004466">
    <property type="protein sequence ID" value="OCU01490.1"/>
    <property type="molecule type" value="Genomic_DNA"/>
</dbReference>
<gene>
    <name evidence="8" type="ORF">XELAEV_18007280mg</name>
</gene>
<protein>
    <recommendedName>
        <fullName evidence="7">Ig-like domain-containing protein</fullName>
    </recommendedName>
</protein>
<evidence type="ECO:0000256" key="5">
    <source>
        <dbReference type="ARBA" id="ARBA00043266"/>
    </source>
</evidence>
<evidence type="ECO:0000256" key="3">
    <source>
        <dbReference type="ARBA" id="ARBA00023170"/>
    </source>
</evidence>
<evidence type="ECO:0000256" key="2">
    <source>
        <dbReference type="ARBA" id="ARBA00023130"/>
    </source>
</evidence>
<evidence type="ECO:0000313" key="8">
    <source>
        <dbReference type="EMBL" id="OCU01490.1"/>
    </source>
</evidence>
<dbReference type="PROSITE" id="PS50835">
    <property type="entry name" value="IG_LIKE"/>
    <property type="match status" value="1"/>
</dbReference>
<dbReference type="SMART" id="SM00409">
    <property type="entry name" value="IG"/>
    <property type="match status" value="1"/>
</dbReference>
<dbReference type="InterPro" id="IPR013783">
    <property type="entry name" value="Ig-like_fold"/>
</dbReference>
<keyword evidence="5" id="KW-1279">T cell receptor</keyword>
<dbReference type="SUPFAM" id="SSF48726">
    <property type="entry name" value="Immunoglobulin"/>
    <property type="match status" value="1"/>
</dbReference>